<dbReference type="InterPro" id="IPR001304">
    <property type="entry name" value="C-type_lectin-like"/>
</dbReference>
<dbReference type="InterPro" id="IPR016187">
    <property type="entry name" value="CTDL_fold"/>
</dbReference>
<evidence type="ECO:0000259" key="1">
    <source>
        <dbReference type="PROSITE" id="PS50041"/>
    </source>
</evidence>
<protein>
    <submittedName>
        <fullName evidence="3">C-type lectin domain-containing protein</fullName>
    </submittedName>
</protein>
<evidence type="ECO:0000313" key="2">
    <source>
        <dbReference type="Proteomes" id="UP000095287"/>
    </source>
</evidence>
<dbReference type="PROSITE" id="PS50041">
    <property type="entry name" value="C_TYPE_LECTIN_2"/>
    <property type="match status" value="1"/>
</dbReference>
<dbReference type="WBParaSite" id="L893_g3914.t1">
    <property type="protein sequence ID" value="L893_g3914.t1"/>
    <property type="gene ID" value="L893_g3914"/>
</dbReference>
<sequence length="248" mass="27967">MKAKEHPRECVKEWYSEPVVALSFFPNTSMCHGFEKIKGTRGASSANDTGYLLDRGSVDVCSRDAMLAINETIRRGALVAQRRCREGWFSVTVGHQTHCYRIITLSERKAANVSMSNIASVCKKTHPYSDAVSIHSSDENEALRSMNYFIAFAIGVRLKSGQTNHNCSSCWEWADGTPMDFTDWNSKVCYDCLPVAEKCGYVYHSYSHNRWTVFATNACDIYVPVLCKYTLQSATRSEQEQASYGAEW</sequence>
<dbReference type="Proteomes" id="UP000095287">
    <property type="component" value="Unplaced"/>
</dbReference>
<dbReference type="SUPFAM" id="SSF56436">
    <property type="entry name" value="C-type lectin-like"/>
    <property type="match status" value="1"/>
</dbReference>
<evidence type="ECO:0000313" key="3">
    <source>
        <dbReference type="WBParaSite" id="L893_g3914.t1"/>
    </source>
</evidence>
<dbReference type="CDD" id="cd00037">
    <property type="entry name" value="CLECT"/>
    <property type="match status" value="1"/>
</dbReference>
<accession>A0A1I8AB34</accession>
<dbReference type="SMART" id="SM00034">
    <property type="entry name" value="CLECT"/>
    <property type="match status" value="1"/>
</dbReference>
<proteinExistence type="predicted"/>
<feature type="domain" description="C-type lectin" evidence="1">
    <location>
        <begin position="95"/>
        <end position="228"/>
    </location>
</feature>
<name>A0A1I8AB34_9BILA</name>
<organism evidence="2 3">
    <name type="scientific">Steinernema glaseri</name>
    <dbReference type="NCBI Taxonomy" id="37863"/>
    <lineage>
        <taxon>Eukaryota</taxon>
        <taxon>Metazoa</taxon>
        <taxon>Ecdysozoa</taxon>
        <taxon>Nematoda</taxon>
        <taxon>Chromadorea</taxon>
        <taxon>Rhabditida</taxon>
        <taxon>Tylenchina</taxon>
        <taxon>Panagrolaimomorpha</taxon>
        <taxon>Strongyloidoidea</taxon>
        <taxon>Steinernematidae</taxon>
        <taxon>Steinernema</taxon>
    </lineage>
</organism>
<keyword evidence="2" id="KW-1185">Reference proteome</keyword>
<dbReference type="Gene3D" id="3.10.100.10">
    <property type="entry name" value="Mannose-Binding Protein A, subunit A"/>
    <property type="match status" value="1"/>
</dbReference>
<dbReference type="InterPro" id="IPR016186">
    <property type="entry name" value="C-type_lectin-like/link_sf"/>
</dbReference>
<reference evidence="3" key="1">
    <citation type="submission" date="2016-11" db="UniProtKB">
        <authorList>
            <consortium name="WormBaseParasite"/>
        </authorList>
    </citation>
    <scope>IDENTIFICATION</scope>
</reference>
<dbReference type="AlphaFoldDB" id="A0A1I8AB34"/>